<keyword evidence="12" id="KW-0472">Membrane</keyword>
<dbReference type="SUPFAM" id="SSF48264">
    <property type="entry name" value="Cytochrome P450"/>
    <property type="match status" value="2"/>
</dbReference>
<evidence type="ECO:0000256" key="11">
    <source>
        <dbReference type="ARBA" id="ARBA00023033"/>
    </source>
</evidence>
<evidence type="ECO:0000256" key="5">
    <source>
        <dbReference type="ARBA" id="ARBA00022617"/>
    </source>
</evidence>
<keyword evidence="10 13" id="KW-0408">Iron</keyword>
<dbReference type="Pfam" id="PF00067">
    <property type="entry name" value="p450"/>
    <property type="match status" value="2"/>
</dbReference>
<keyword evidence="6" id="KW-0812">Transmembrane</keyword>
<keyword evidence="11 14" id="KW-0503">Monooxygenase</keyword>
<sequence>MREMIPIFNSITRKLRDTLNKKTQNGTQQIDMASWLSRLAFELVGQSNLGVSFDSLEDDEGAHPYGDKIKNVIPLITRVFLAAHFFLPWTMKIGTSKFRRAIAKRFPWEAMRYGEHLAYYMWDLSVEIYQEKKRALEKGDAAVAEQLTRGKDILSVLMNANMHADAKDKLDEEEVLGQIVFPLADTSSVLARTLDILSTRQDVQDKLRQEILEARERNNGEEFDYETLANLPYLNAVCKEVIRLYPPAHRIIRTYVPISFDLNATFKPIAYPTRSYRDSVVPLGTPITGTDGSQITEIFFPKGSDIWISLIGANRSEEIWGPDAKEWKPERWLSPFPPSVAKARIPGVYANTMTFSAGPRACIGFKFTELEMVAVLPYLIESFKFEPSGKEIYYDLSGVANPKVKGELDKGIQLPIKITAVKSEN</sequence>
<dbReference type="PRINTS" id="PR00465">
    <property type="entry name" value="EP450IV"/>
</dbReference>
<protein>
    <recommendedName>
        <fullName evidence="17">Cytochrome p450</fullName>
    </recommendedName>
</protein>
<dbReference type="Proteomes" id="UP000054988">
    <property type="component" value="Unassembled WGS sequence"/>
</dbReference>
<keyword evidence="9 14" id="KW-0560">Oxidoreductase</keyword>
<evidence type="ECO:0000256" key="2">
    <source>
        <dbReference type="ARBA" id="ARBA00004370"/>
    </source>
</evidence>
<dbReference type="GO" id="GO:0005506">
    <property type="term" value="F:iron ion binding"/>
    <property type="evidence" value="ECO:0007669"/>
    <property type="project" value="InterPro"/>
</dbReference>
<comment type="similarity">
    <text evidence="4 14">Belongs to the cytochrome P450 family.</text>
</comment>
<evidence type="ECO:0000256" key="7">
    <source>
        <dbReference type="ARBA" id="ARBA00022723"/>
    </source>
</evidence>
<dbReference type="PANTHER" id="PTHR24305:SF166">
    <property type="entry name" value="CYTOCHROME P450 12A4, MITOCHONDRIAL-RELATED"/>
    <property type="match status" value="1"/>
</dbReference>
<dbReference type="PROSITE" id="PS00086">
    <property type="entry name" value="CYTOCHROME_P450"/>
    <property type="match status" value="1"/>
</dbReference>
<dbReference type="InterPro" id="IPR001128">
    <property type="entry name" value="Cyt_P450"/>
</dbReference>
<accession>A0A0W0EVH2</accession>
<dbReference type="InterPro" id="IPR036396">
    <property type="entry name" value="Cyt_P450_sf"/>
</dbReference>
<comment type="cofactor">
    <cofactor evidence="1 13">
        <name>heme</name>
        <dbReference type="ChEBI" id="CHEBI:30413"/>
    </cofactor>
</comment>
<evidence type="ECO:0000256" key="1">
    <source>
        <dbReference type="ARBA" id="ARBA00001971"/>
    </source>
</evidence>
<comment type="pathway">
    <text evidence="3">Secondary metabolite biosynthesis; terpenoid biosynthesis.</text>
</comment>
<evidence type="ECO:0000256" key="3">
    <source>
        <dbReference type="ARBA" id="ARBA00004721"/>
    </source>
</evidence>
<dbReference type="GO" id="GO:0016020">
    <property type="term" value="C:membrane"/>
    <property type="evidence" value="ECO:0007669"/>
    <property type="project" value="UniProtKB-SubCell"/>
</dbReference>
<evidence type="ECO:0000313" key="16">
    <source>
        <dbReference type="Proteomes" id="UP000054988"/>
    </source>
</evidence>
<keyword evidence="5 13" id="KW-0349">Heme</keyword>
<evidence type="ECO:0000256" key="6">
    <source>
        <dbReference type="ARBA" id="ARBA00022692"/>
    </source>
</evidence>
<comment type="subcellular location">
    <subcellularLocation>
        <location evidence="2">Membrane</location>
    </subcellularLocation>
</comment>
<dbReference type="GO" id="GO:0020037">
    <property type="term" value="F:heme binding"/>
    <property type="evidence" value="ECO:0007669"/>
    <property type="project" value="InterPro"/>
</dbReference>
<evidence type="ECO:0000256" key="12">
    <source>
        <dbReference type="ARBA" id="ARBA00023136"/>
    </source>
</evidence>
<evidence type="ECO:0000256" key="4">
    <source>
        <dbReference type="ARBA" id="ARBA00010617"/>
    </source>
</evidence>
<evidence type="ECO:0000256" key="13">
    <source>
        <dbReference type="PIRSR" id="PIRSR602403-1"/>
    </source>
</evidence>
<keyword evidence="8" id="KW-1133">Transmembrane helix</keyword>
<comment type="caution">
    <text evidence="15">The sequence shown here is derived from an EMBL/GenBank/DDBJ whole genome shotgun (WGS) entry which is preliminary data.</text>
</comment>
<dbReference type="InterPro" id="IPR050121">
    <property type="entry name" value="Cytochrome_P450_monoxygenase"/>
</dbReference>
<dbReference type="InterPro" id="IPR017972">
    <property type="entry name" value="Cyt_P450_CS"/>
</dbReference>
<organism evidence="15 16">
    <name type="scientific">Moniliophthora roreri</name>
    <name type="common">Frosty pod rot fungus</name>
    <name type="synonym">Monilia roreri</name>
    <dbReference type="NCBI Taxonomy" id="221103"/>
    <lineage>
        <taxon>Eukaryota</taxon>
        <taxon>Fungi</taxon>
        <taxon>Dikarya</taxon>
        <taxon>Basidiomycota</taxon>
        <taxon>Agaricomycotina</taxon>
        <taxon>Agaricomycetes</taxon>
        <taxon>Agaricomycetidae</taxon>
        <taxon>Agaricales</taxon>
        <taxon>Marasmiineae</taxon>
        <taxon>Marasmiaceae</taxon>
        <taxon>Moniliophthora</taxon>
    </lineage>
</organism>
<name>A0A0W0EVH2_MONRR</name>
<evidence type="ECO:0000256" key="8">
    <source>
        <dbReference type="ARBA" id="ARBA00022989"/>
    </source>
</evidence>
<dbReference type="eggNOG" id="KOG0157">
    <property type="taxonomic scope" value="Eukaryota"/>
</dbReference>
<dbReference type="Gene3D" id="1.10.630.10">
    <property type="entry name" value="Cytochrome P450"/>
    <property type="match status" value="1"/>
</dbReference>
<evidence type="ECO:0008006" key="17">
    <source>
        <dbReference type="Google" id="ProtNLM"/>
    </source>
</evidence>
<reference evidence="15 16" key="1">
    <citation type="submission" date="2015-12" db="EMBL/GenBank/DDBJ databases">
        <title>Draft genome sequence of Moniliophthora roreri, the causal agent of frosty pod rot of cacao.</title>
        <authorList>
            <person name="Aime M.C."/>
            <person name="Diaz-Valderrama J.R."/>
            <person name="Kijpornyongpan T."/>
            <person name="Phillips-Mora W."/>
        </authorList>
    </citation>
    <scope>NUCLEOTIDE SEQUENCE [LARGE SCALE GENOMIC DNA]</scope>
    <source>
        <strain evidence="15 16">MCA 2952</strain>
    </source>
</reference>
<dbReference type="AlphaFoldDB" id="A0A0W0EVH2"/>
<evidence type="ECO:0000256" key="10">
    <source>
        <dbReference type="ARBA" id="ARBA00023004"/>
    </source>
</evidence>
<dbReference type="EMBL" id="LATX01002505">
    <property type="protein sequence ID" value="KTB28055.1"/>
    <property type="molecule type" value="Genomic_DNA"/>
</dbReference>
<dbReference type="GO" id="GO:0004497">
    <property type="term" value="F:monooxygenase activity"/>
    <property type="evidence" value="ECO:0007669"/>
    <property type="project" value="UniProtKB-KW"/>
</dbReference>
<dbReference type="PANTHER" id="PTHR24305">
    <property type="entry name" value="CYTOCHROME P450"/>
    <property type="match status" value="1"/>
</dbReference>
<proteinExistence type="inferred from homology"/>
<evidence type="ECO:0000256" key="9">
    <source>
        <dbReference type="ARBA" id="ARBA00023002"/>
    </source>
</evidence>
<evidence type="ECO:0000256" key="14">
    <source>
        <dbReference type="RuleBase" id="RU000461"/>
    </source>
</evidence>
<evidence type="ECO:0000313" key="15">
    <source>
        <dbReference type="EMBL" id="KTB28055.1"/>
    </source>
</evidence>
<dbReference type="GO" id="GO:0016705">
    <property type="term" value="F:oxidoreductase activity, acting on paired donors, with incorporation or reduction of molecular oxygen"/>
    <property type="evidence" value="ECO:0007669"/>
    <property type="project" value="InterPro"/>
</dbReference>
<gene>
    <name evidence="15" type="ORF">WG66_19354</name>
</gene>
<feature type="binding site" description="axial binding residue" evidence="13">
    <location>
        <position position="362"/>
    </location>
    <ligand>
        <name>heme</name>
        <dbReference type="ChEBI" id="CHEBI:30413"/>
    </ligand>
    <ligandPart>
        <name>Fe</name>
        <dbReference type="ChEBI" id="CHEBI:18248"/>
    </ligandPart>
</feature>
<keyword evidence="7 13" id="KW-0479">Metal-binding</keyword>
<dbReference type="InterPro" id="IPR002403">
    <property type="entry name" value="Cyt_P450_E_grp-IV"/>
</dbReference>